<evidence type="ECO:0000256" key="16">
    <source>
        <dbReference type="ARBA" id="ARBA00042156"/>
    </source>
</evidence>
<reference evidence="18 19" key="1">
    <citation type="journal article" date="2016" name="Nat. Commun.">
        <title>Thousands of microbial genomes shed light on interconnected biogeochemical processes in an aquifer system.</title>
        <authorList>
            <person name="Anantharaman K."/>
            <person name="Brown C.T."/>
            <person name="Hug L.A."/>
            <person name="Sharon I."/>
            <person name="Castelle C.J."/>
            <person name="Probst A.J."/>
            <person name="Thomas B.C."/>
            <person name="Singh A."/>
            <person name="Wilkins M.J."/>
            <person name="Karaoz U."/>
            <person name="Brodie E.L."/>
            <person name="Williams K.H."/>
            <person name="Hubbard S.S."/>
            <person name="Banfield J.F."/>
        </authorList>
    </citation>
    <scope>NUCLEOTIDE SEQUENCE [LARGE SCALE GENOMIC DNA]</scope>
</reference>
<feature type="domain" description="ABC transporter" evidence="17">
    <location>
        <begin position="184"/>
        <end position="513"/>
    </location>
</feature>
<dbReference type="InterPro" id="IPR027417">
    <property type="entry name" value="P-loop_NTPase"/>
</dbReference>
<evidence type="ECO:0000256" key="12">
    <source>
        <dbReference type="ARBA" id="ARBA00023125"/>
    </source>
</evidence>
<keyword evidence="5" id="KW-0547">Nucleotide-binding</keyword>
<evidence type="ECO:0000256" key="1">
    <source>
        <dbReference type="ARBA" id="ARBA00004496"/>
    </source>
</evidence>
<sequence length="516" mass="57650">DISSFDIAACVKYFFELQKNKKFNTSEQKISTPLIKEILTRLQFLMDVGLEYLTLNRESETLSGGEAQRIRLATQIGSQLVGVLYILDEPSIGLHPRDHYKLIKTLKDLRDLGNSVLVVEHDKQTILESDWIVDIGPGAGKHGGNIIFEGSPEKLKKAKTLTAQYINKERKIERPRTSKGRRAKGKENYIEIIGATENNLKNVNIKIPLQKFVCVTGVSGSGKSTLIDDILAKSLRKEFYGAKEMPGVHKEINGVENLDKIIHIDQSSIGRTPRSNAATYTNIFTPIRDLFSQSQEAKIRGYKQNRFSFNLKGGRCESCEGQGYKTIEMHFLPDVLVECEECRATRYNKETLEIEYNGKNIADVLKMTVEEASEFFKNIPQIKEKLKLLNEVGLSYIELGQPAPTLSGGEAQRIKLSTELAKKATGKTLYILDEPTTGLHFDDTAKLLGVLHKLVEMGNSIIVIEHNMDIIKNADWIIDMGPEGGNKGGQIVAEGAPEDIMKVKASHTGQFLKKEV</sequence>
<keyword evidence="2" id="KW-0963">Cytoplasm</keyword>
<dbReference type="PANTHER" id="PTHR43152:SF3">
    <property type="entry name" value="UVRABC SYSTEM PROTEIN A"/>
    <property type="match status" value="1"/>
</dbReference>
<keyword evidence="8" id="KW-0863">Zinc-finger</keyword>
<dbReference type="GO" id="GO:0004518">
    <property type="term" value="F:nuclease activity"/>
    <property type="evidence" value="ECO:0007669"/>
    <property type="project" value="UniProtKB-KW"/>
</dbReference>
<dbReference type="CDD" id="cd03271">
    <property type="entry name" value="ABC_UvrA_II"/>
    <property type="match status" value="1"/>
</dbReference>
<proteinExistence type="inferred from homology"/>
<keyword evidence="6" id="KW-0227">DNA damage</keyword>
<dbReference type="GO" id="GO:0008270">
    <property type="term" value="F:zinc ion binding"/>
    <property type="evidence" value="ECO:0007669"/>
    <property type="project" value="UniProtKB-KW"/>
</dbReference>
<keyword evidence="4" id="KW-0677">Repeat</keyword>
<dbReference type="GO" id="GO:0005737">
    <property type="term" value="C:cytoplasm"/>
    <property type="evidence" value="ECO:0007669"/>
    <property type="project" value="UniProtKB-SubCell"/>
</dbReference>
<dbReference type="EMBL" id="MEYQ01000039">
    <property type="protein sequence ID" value="OGD38604.1"/>
    <property type="molecule type" value="Genomic_DNA"/>
</dbReference>
<evidence type="ECO:0000256" key="13">
    <source>
        <dbReference type="ARBA" id="ARBA00023204"/>
    </source>
</evidence>
<evidence type="ECO:0000256" key="3">
    <source>
        <dbReference type="ARBA" id="ARBA00022723"/>
    </source>
</evidence>
<dbReference type="GO" id="GO:0006289">
    <property type="term" value="P:nucleotide-excision repair"/>
    <property type="evidence" value="ECO:0007669"/>
    <property type="project" value="InterPro"/>
</dbReference>
<keyword evidence="7" id="KW-0228">DNA excision</keyword>
<organism evidence="18 19">
    <name type="scientific">Candidatus Azambacteria bacterium RIFCSPLOWO2_01_FULL_37_9</name>
    <dbReference type="NCBI Taxonomy" id="1797297"/>
    <lineage>
        <taxon>Bacteria</taxon>
        <taxon>Candidatus Azamiibacteriota</taxon>
    </lineage>
</organism>
<dbReference type="PROSITE" id="PS00211">
    <property type="entry name" value="ABC_TRANSPORTER_1"/>
    <property type="match status" value="1"/>
</dbReference>
<keyword evidence="11" id="KW-0267">Excision nuclease</keyword>
<dbReference type="InterPro" id="IPR004602">
    <property type="entry name" value="UvrA"/>
</dbReference>
<evidence type="ECO:0000256" key="5">
    <source>
        <dbReference type="ARBA" id="ARBA00022741"/>
    </source>
</evidence>
<dbReference type="Gene3D" id="3.40.50.300">
    <property type="entry name" value="P-loop containing nucleotide triphosphate hydrolases"/>
    <property type="match status" value="2"/>
</dbReference>
<evidence type="ECO:0000256" key="4">
    <source>
        <dbReference type="ARBA" id="ARBA00022737"/>
    </source>
</evidence>
<evidence type="ECO:0000256" key="10">
    <source>
        <dbReference type="ARBA" id="ARBA00022840"/>
    </source>
</evidence>
<keyword evidence="3" id="KW-0479">Metal-binding</keyword>
<dbReference type="Proteomes" id="UP000177947">
    <property type="component" value="Unassembled WGS sequence"/>
</dbReference>
<evidence type="ECO:0000313" key="19">
    <source>
        <dbReference type="Proteomes" id="UP000177947"/>
    </source>
</evidence>
<dbReference type="GO" id="GO:0003677">
    <property type="term" value="F:DNA binding"/>
    <property type="evidence" value="ECO:0007669"/>
    <property type="project" value="UniProtKB-KW"/>
</dbReference>
<dbReference type="InterPro" id="IPR017871">
    <property type="entry name" value="ABC_transporter-like_CS"/>
</dbReference>
<dbReference type="PROSITE" id="PS50893">
    <property type="entry name" value="ABC_TRANSPORTER_2"/>
    <property type="match status" value="1"/>
</dbReference>
<comment type="similarity">
    <text evidence="14">Belongs to the ABC transporter superfamily. UvrA family.</text>
</comment>
<keyword evidence="10" id="KW-0067">ATP-binding</keyword>
<accession>A0A1F5C6X0</accession>
<comment type="subcellular location">
    <subcellularLocation>
        <location evidence="1">Cytoplasm</location>
    </subcellularLocation>
</comment>
<protein>
    <recommendedName>
        <fullName evidence="15">UvrABC system protein A</fullName>
    </recommendedName>
    <alternativeName>
        <fullName evidence="16">Excinuclease ABC subunit A</fullName>
    </alternativeName>
</protein>
<dbReference type="GO" id="GO:0005524">
    <property type="term" value="F:ATP binding"/>
    <property type="evidence" value="ECO:0007669"/>
    <property type="project" value="UniProtKB-KW"/>
</dbReference>
<dbReference type="SUPFAM" id="SSF52540">
    <property type="entry name" value="P-loop containing nucleoside triphosphate hydrolases"/>
    <property type="match status" value="2"/>
</dbReference>
<dbReference type="AlphaFoldDB" id="A0A1F5C6X0"/>
<keyword evidence="12" id="KW-0238">DNA-binding</keyword>
<dbReference type="Gene3D" id="1.20.1580.10">
    <property type="entry name" value="ABC transporter ATPase like domain"/>
    <property type="match status" value="2"/>
</dbReference>
<keyword evidence="13" id="KW-0234">DNA repair</keyword>
<evidence type="ECO:0000256" key="15">
    <source>
        <dbReference type="ARBA" id="ARBA00039316"/>
    </source>
</evidence>
<dbReference type="NCBIfam" id="TIGR00630">
    <property type="entry name" value="uvra"/>
    <property type="match status" value="1"/>
</dbReference>
<gene>
    <name evidence="18" type="ORF">A2907_00725</name>
</gene>
<dbReference type="PANTHER" id="PTHR43152">
    <property type="entry name" value="UVRABC SYSTEM PROTEIN A"/>
    <property type="match status" value="1"/>
</dbReference>
<dbReference type="GO" id="GO:0016887">
    <property type="term" value="F:ATP hydrolysis activity"/>
    <property type="evidence" value="ECO:0007669"/>
    <property type="project" value="InterPro"/>
</dbReference>
<name>A0A1F5C6X0_9BACT</name>
<dbReference type="GO" id="GO:0009380">
    <property type="term" value="C:excinuclease repair complex"/>
    <property type="evidence" value="ECO:0007669"/>
    <property type="project" value="InterPro"/>
</dbReference>
<evidence type="ECO:0000256" key="9">
    <source>
        <dbReference type="ARBA" id="ARBA00022833"/>
    </source>
</evidence>
<evidence type="ECO:0000256" key="7">
    <source>
        <dbReference type="ARBA" id="ARBA00022769"/>
    </source>
</evidence>
<comment type="caution">
    <text evidence="18">The sequence shown here is derived from an EMBL/GenBank/DDBJ whole genome shotgun (WGS) entry which is preliminary data.</text>
</comment>
<feature type="non-terminal residue" evidence="18">
    <location>
        <position position="1"/>
    </location>
</feature>
<dbReference type="InterPro" id="IPR003439">
    <property type="entry name" value="ABC_transporter-like_ATP-bd"/>
</dbReference>
<dbReference type="InterPro" id="IPR003593">
    <property type="entry name" value="AAA+_ATPase"/>
</dbReference>
<evidence type="ECO:0000256" key="8">
    <source>
        <dbReference type="ARBA" id="ARBA00022771"/>
    </source>
</evidence>
<evidence type="ECO:0000256" key="11">
    <source>
        <dbReference type="ARBA" id="ARBA00022881"/>
    </source>
</evidence>
<evidence type="ECO:0000313" key="18">
    <source>
        <dbReference type="EMBL" id="OGD38604.1"/>
    </source>
</evidence>
<dbReference type="SMART" id="SM00382">
    <property type="entry name" value="AAA"/>
    <property type="match status" value="1"/>
</dbReference>
<evidence type="ECO:0000259" key="17">
    <source>
        <dbReference type="PROSITE" id="PS50893"/>
    </source>
</evidence>
<keyword evidence="9" id="KW-0862">Zinc</keyword>
<evidence type="ECO:0000256" key="14">
    <source>
        <dbReference type="ARBA" id="ARBA00038000"/>
    </source>
</evidence>
<evidence type="ECO:0000256" key="6">
    <source>
        <dbReference type="ARBA" id="ARBA00022763"/>
    </source>
</evidence>
<evidence type="ECO:0000256" key="2">
    <source>
        <dbReference type="ARBA" id="ARBA00022490"/>
    </source>
</evidence>